<name>A0A7S7SK04_PALFE</name>
<evidence type="ECO:0000313" key="2">
    <source>
        <dbReference type="Proteomes" id="UP000593892"/>
    </source>
</evidence>
<dbReference type="KEGG" id="pfer:IRI77_30040"/>
<dbReference type="RefSeq" id="WP_194448645.1">
    <property type="nucleotide sequence ID" value="NZ_CP063849.1"/>
</dbReference>
<organism evidence="1 2">
    <name type="scientific">Paludibaculum fermentans</name>
    <dbReference type="NCBI Taxonomy" id="1473598"/>
    <lineage>
        <taxon>Bacteria</taxon>
        <taxon>Pseudomonadati</taxon>
        <taxon>Acidobacteriota</taxon>
        <taxon>Terriglobia</taxon>
        <taxon>Bryobacterales</taxon>
        <taxon>Bryobacteraceae</taxon>
        <taxon>Paludibaculum</taxon>
    </lineage>
</organism>
<keyword evidence="2" id="KW-1185">Reference proteome</keyword>
<dbReference type="EMBL" id="CP063849">
    <property type="protein sequence ID" value="QOY86976.1"/>
    <property type="molecule type" value="Genomic_DNA"/>
</dbReference>
<protein>
    <recommendedName>
        <fullName evidence="3">Heat shock protein C</fullName>
    </recommendedName>
</protein>
<accession>A0A7S7SK04</accession>
<gene>
    <name evidence="1" type="ORF">IRI77_30040</name>
</gene>
<reference evidence="1 2" key="1">
    <citation type="submission" date="2020-10" db="EMBL/GenBank/DDBJ databases">
        <title>Complete genome sequence of Paludibaculum fermentans P105T, a facultatively anaerobic acidobacterium capable of dissimilatory Fe(III) reduction.</title>
        <authorList>
            <person name="Dedysh S.N."/>
            <person name="Beletsky A.V."/>
            <person name="Kulichevskaya I.S."/>
            <person name="Mardanov A.V."/>
            <person name="Ravin N.V."/>
        </authorList>
    </citation>
    <scope>NUCLEOTIDE SEQUENCE [LARGE SCALE GENOMIC DNA]</scope>
    <source>
        <strain evidence="1 2">P105</strain>
    </source>
</reference>
<sequence length="179" mass="20591">MIWRPFRHGGEEHDLSHLHPATITYAQEAKGGKPARCYTVDVIFSMHCFTRGIKAGECPDPNLCYRDDRETRVFDFQRYELSHQLPDIVRGLCGRKVYHSGKGNFFTIEIVDKRTGARLEYEIYFVASRSSRSGRVNLVVQSAYVRDPEHLANRPKLKPIGFPVILFNVLNNKAIRVPK</sequence>
<dbReference type="AlphaFoldDB" id="A0A7S7SK04"/>
<proteinExistence type="predicted"/>
<dbReference type="Proteomes" id="UP000593892">
    <property type="component" value="Chromosome"/>
</dbReference>
<evidence type="ECO:0000313" key="1">
    <source>
        <dbReference type="EMBL" id="QOY86976.1"/>
    </source>
</evidence>
<evidence type="ECO:0008006" key="3">
    <source>
        <dbReference type="Google" id="ProtNLM"/>
    </source>
</evidence>